<dbReference type="GO" id="GO:0009279">
    <property type="term" value="C:cell outer membrane"/>
    <property type="evidence" value="ECO:0007669"/>
    <property type="project" value="UniProtKB-SubCell"/>
</dbReference>
<dbReference type="InterPro" id="IPR051906">
    <property type="entry name" value="TolC-like"/>
</dbReference>
<dbReference type="Proteomes" id="UP000001660">
    <property type="component" value="Chromosome"/>
</dbReference>
<proteinExistence type="inferred from homology"/>
<dbReference type="eggNOG" id="COG1538">
    <property type="taxonomic scope" value="Bacteria"/>
</dbReference>
<evidence type="ECO:0000256" key="3">
    <source>
        <dbReference type="ARBA" id="ARBA00022448"/>
    </source>
</evidence>
<dbReference type="GO" id="GO:0015562">
    <property type="term" value="F:efflux transmembrane transporter activity"/>
    <property type="evidence" value="ECO:0007669"/>
    <property type="project" value="InterPro"/>
</dbReference>
<dbReference type="PANTHER" id="PTHR30026:SF20">
    <property type="entry name" value="OUTER MEMBRANE PROTEIN TOLC"/>
    <property type="match status" value="1"/>
</dbReference>
<dbReference type="Pfam" id="PF02321">
    <property type="entry name" value="OEP"/>
    <property type="match status" value="1"/>
</dbReference>
<dbReference type="KEGG" id="nde:NIDE3139"/>
<dbReference type="PROSITE" id="PS51257">
    <property type="entry name" value="PROKAR_LIPOPROTEIN"/>
    <property type="match status" value="1"/>
</dbReference>
<dbReference type="AlphaFoldDB" id="D8PHU6"/>
<keyword evidence="10" id="KW-1185">Reference proteome</keyword>
<dbReference type="PANTHER" id="PTHR30026">
    <property type="entry name" value="OUTER MEMBRANE PROTEIN TOLC"/>
    <property type="match status" value="1"/>
</dbReference>
<evidence type="ECO:0000256" key="8">
    <source>
        <dbReference type="SAM" id="MobiDB-lite"/>
    </source>
</evidence>
<dbReference type="GO" id="GO:1990281">
    <property type="term" value="C:efflux pump complex"/>
    <property type="evidence" value="ECO:0007669"/>
    <property type="project" value="TreeGrafter"/>
</dbReference>
<accession>D8PHU6</accession>
<evidence type="ECO:0000256" key="2">
    <source>
        <dbReference type="ARBA" id="ARBA00007613"/>
    </source>
</evidence>
<dbReference type="STRING" id="330214.NIDE3139"/>
<evidence type="ECO:0000313" key="9">
    <source>
        <dbReference type="EMBL" id="CBK42833.1"/>
    </source>
</evidence>
<feature type="region of interest" description="Disordered" evidence="8">
    <location>
        <begin position="494"/>
        <end position="514"/>
    </location>
</feature>
<sequence>MKTMANEPLKVLAWVGAMVMTSGCMIKPYVLTDEDVRTRAANDLQMVSTLREPLSGPIDLYEAIARALKFNLDAKVKAMQAQLAHQQLNVAHYTLLPQLSANAGFDGRNSYSGGGAQSLVDGRPVLEPFTSSDKNVVSGNLALSWDVLDFGLSYVRAQQAADNVMIAEEERRRIAVRLVQDVRSAYWRAVSAERVLYRVKFLDESVNKALERAQQIVDKKLQTPLTPLNYRRDLLNIQREVQRLYRELSTARVQLASMMGLPPGTEYDLAVPQRASTVPVVDPDTGRMEEQALLLRAELRSLDYQKRINAKEARAVFLEMFPNLKLSVGGYYSSNSFFLYQNWLGYASQLSWNLLSAFRVPAKLKAVEAHRQVLDAQSLALTMTILTEVHVGALQFAQASQEYLNARSYHETQLAITDHTKNLWLTKSTNDLTFIRERVNDVLAEVRMDSAQSGVESAYATLMASLGEDAAPTGTDGQSVAALADELRKQRAPAVDTVSEPGRRLESHAIPLAN</sequence>
<dbReference type="SUPFAM" id="SSF56954">
    <property type="entry name" value="Outer membrane efflux proteins (OEP)"/>
    <property type="match status" value="1"/>
</dbReference>
<keyword evidence="5" id="KW-0812">Transmembrane</keyword>
<keyword evidence="3" id="KW-0813">Transport</keyword>
<evidence type="ECO:0000256" key="1">
    <source>
        <dbReference type="ARBA" id="ARBA00004442"/>
    </source>
</evidence>
<dbReference type="EMBL" id="FP929003">
    <property type="protein sequence ID" value="CBK42833.1"/>
    <property type="molecule type" value="Genomic_DNA"/>
</dbReference>
<comment type="similarity">
    <text evidence="2">Belongs to the outer membrane factor (OMF) (TC 1.B.17) family.</text>
</comment>
<evidence type="ECO:0000256" key="5">
    <source>
        <dbReference type="ARBA" id="ARBA00022692"/>
    </source>
</evidence>
<name>D8PHU6_9BACT</name>
<protein>
    <submittedName>
        <fullName evidence="9">Putative Outer membrane efflux protein</fullName>
    </submittedName>
</protein>
<keyword evidence="7" id="KW-0998">Cell outer membrane</keyword>
<gene>
    <name evidence="9" type="ORF">NIDE3139</name>
</gene>
<keyword evidence="6" id="KW-0472">Membrane</keyword>
<evidence type="ECO:0000256" key="4">
    <source>
        <dbReference type="ARBA" id="ARBA00022452"/>
    </source>
</evidence>
<dbReference type="InterPro" id="IPR003423">
    <property type="entry name" value="OMP_efflux"/>
</dbReference>
<dbReference type="Gene3D" id="1.20.1600.10">
    <property type="entry name" value="Outer membrane efflux proteins (OEP)"/>
    <property type="match status" value="1"/>
</dbReference>
<dbReference type="HOGENOM" id="CLU_023283_0_0_0"/>
<organism evidence="9 10">
    <name type="scientific">Nitrospira defluvii</name>
    <dbReference type="NCBI Taxonomy" id="330214"/>
    <lineage>
        <taxon>Bacteria</taxon>
        <taxon>Pseudomonadati</taxon>
        <taxon>Nitrospirota</taxon>
        <taxon>Nitrospiria</taxon>
        <taxon>Nitrospirales</taxon>
        <taxon>Nitrospiraceae</taxon>
        <taxon>Nitrospira</taxon>
    </lineage>
</organism>
<evidence type="ECO:0000313" key="10">
    <source>
        <dbReference type="Proteomes" id="UP000001660"/>
    </source>
</evidence>
<keyword evidence="4" id="KW-1134">Transmembrane beta strand</keyword>
<dbReference type="GO" id="GO:0015288">
    <property type="term" value="F:porin activity"/>
    <property type="evidence" value="ECO:0007669"/>
    <property type="project" value="TreeGrafter"/>
</dbReference>
<comment type="subcellular location">
    <subcellularLocation>
        <location evidence="1">Cell outer membrane</location>
    </subcellularLocation>
</comment>
<evidence type="ECO:0000256" key="6">
    <source>
        <dbReference type="ARBA" id="ARBA00023136"/>
    </source>
</evidence>
<evidence type="ECO:0000256" key="7">
    <source>
        <dbReference type="ARBA" id="ARBA00023237"/>
    </source>
</evidence>
<reference evidence="9 10" key="1">
    <citation type="journal article" date="2010" name="Proc. Natl. Acad. Sci. U.S.A.">
        <title>A Nitrospira metagenome illuminates the physiology and evolution of globally important nitrite-oxidizing bacteria.</title>
        <authorList>
            <person name="Lucker S."/>
            <person name="Wagner M."/>
            <person name="Maixner F."/>
            <person name="Pelletier E."/>
            <person name="Koch H."/>
            <person name="Vacherie B."/>
            <person name="Rattei T."/>
            <person name="Sinninghe Damste J."/>
            <person name="Spieck E."/>
            <person name="Le Paslier D."/>
            <person name="Daims H."/>
        </authorList>
    </citation>
    <scope>NUCLEOTIDE SEQUENCE [LARGE SCALE GENOMIC DNA]</scope>
</reference>